<dbReference type="STRING" id="1499967.U27_01419"/>
<protein>
    <submittedName>
        <fullName evidence="1">Uncharacterized protein</fullName>
    </submittedName>
</protein>
<keyword evidence="2" id="KW-1185">Reference proteome</keyword>
<dbReference type="EMBL" id="DF820480">
    <property type="protein sequence ID" value="GAK61518.1"/>
    <property type="molecule type" value="Genomic_DNA"/>
</dbReference>
<proteinExistence type="predicted"/>
<dbReference type="AlphaFoldDB" id="A0A081CAB3"/>
<dbReference type="HOGENOM" id="CLU_164543_0_0_0"/>
<evidence type="ECO:0000313" key="1">
    <source>
        <dbReference type="EMBL" id="GAK61518.1"/>
    </source>
</evidence>
<sequence>MKTLIKPWKGLKQLAYGTGRASISGENPNKTLEGIKTGFEHPGILQYIQVKTLIKPWKGLKQFRQRTFFDARHGENPNKTLEGIKTIQQTIRSHRVRLM</sequence>
<name>A0A081CAB3_VECG1</name>
<reference evidence="1" key="1">
    <citation type="journal article" date="2015" name="PeerJ">
        <title>First genomic representation of candidate bacterial phylum KSB3 points to enhanced environmental sensing as a trigger of wastewater bulking.</title>
        <authorList>
            <person name="Sekiguchi Y."/>
            <person name="Ohashi A."/>
            <person name="Parks D.H."/>
            <person name="Yamauchi T."/>
            <person name="Tyson G.W."/>
            <person name="Hugenholtz P."/>
        </authorList>
    </citation>
    <scope>NUCLEOTIDE SEQUENCE [LARGE SCALE GENOMIC DNA]</scope>
</reference>
<gene>
    <name evidence="1" type="ORF">U27_01419</name>
</gene>
<accession>A0A081CAB3</accession>
<dbReference type="Proteomes" id="UP000030661">
    <property type="component" value="Unassembled WGS sequence"/>
</dbReference>
<organism evidence="1">
    <name type="scientific">Vecturithrix granuli</name>
    <dbReference type="NCBI Taxonomy" id="1499967"/>
    <lineage>
        <taxon>Bacteria</taxon>
        <taxon>Candidatus Moduliflexota</taxon>
        <taxon>Candidatus Vecturitrichia</taxon>
        <taxon>Candidatus Vecturitrichales</taxon>
        <taxon>Candidatus Vecturitrichaceae</taxon>
        <taxon>Candidatus Vecturithrix</taxon>
    </lineage>
</organism>
<evidence type="ECO:0000313" key="2">
    <source>
        <dbReference type="Proteomes" id="UP000030661"/>
    </source>
</evidence>